<feature type="binding site" evidence="8">
    <location>
        <begin position="12"/>
        <end position="18"/>
    </location>
    <ligand>
        <name>GTP</name>
        <dbReference type="ChEBI" id="CHEBI:37565"/>
    </ligand>
</feature>
<dbReference type="PANTHER" id="PTHR11846">
    <property type="entry name" value="ADENYLOSUCCINATE SYNTHETASE"/>
    <property type="match status" value="1"/>
</dbReference>
<dbReference type="KEGG" id="xcl:G4Z02_03935"/>
<dbReference type="SMART" id="SM00788">
    <property type="entry name" value="Adenylsucc_synt"/>
    <property type="match status" value="1"/>
</dbReference>
<dbReference type="InterPro" id="IPR001114">
    <property type="entry name" value="Adenylosuccinate_synthetase"/>
</dbReference>
<dbReference type="Gene3D" id="3.90.170.10">
    <property type="entry name" value="Adenylosuccinate Synthetase, subunit A, domain 3"/>
    <property type="match status" value="1"/>
</dbReference>
<dbReference type="InterPro" id="IPR042111">
    <property type="entry name" value="Adenylosuccinate_synth_dom3"/>
</dbReference>
<keyword evidence="2 8" id="KW-0436">Ligase</keyword>
<proteinExistence type="inferred from homology"/>
<feature type="binding site" description="in other chain" evidence="8">
    <location>
        <position position="238"/>
    </location>
    <ligand>
        <name>IMP</name>
        <dbReference type="ChEBI" id="CHEBI:58053"/>
        <note>ligand shared between dimeric partners</note>
    </ligand>
</feature>
<dbReference type="UniPathway" id="UPA00075">
    <property type="reaction ID" value="UER00335"/>
</dbReference>
<comment type="subcellular location">
    <subcellularLocation>
        <location evidence="8">Cytoplasm</location>
    </subcellularLocation>
</comment>
<comment type="pathway">
    <text evidence="8 10">Purine metabolism; AMP biosynthesis via de novo pathway; AMP from IMP: step 1/2.</text>
</comment>
<accession>A0A7L7KT44</accession>
<keyword evidence="4 8" id="KW-0547">Nucleotide-binding</keyword>
<evidence type="ECO:0000256" key="1">
    <source>
        <dbReference type="ARBA" id="ARBA00011738"/>
    </source>
</evidence>
<keyword evidence="5 8" id="KW-0658">Purine biosynthesis</keyword>
<feature type="active site" description="Proton donor" evidence="8">
    <location>
        <position position="41"/>
    </location>
</feature>
<dbReference type="Proteomes" id="UP000514720">
    <property type="component" value="Chromosome"/>
</dbReference>
<feature type="binding site" evidence="8">
    <location>
        <position position="304"/>
    </location>
    <ligand>
        <name>GTP</name>
        <dbReference type="ChEBI" id="CHEBI:37565"/>
    </ligand>
</feature>
<dbReference type="InterPro" id="IPR018220">
    <property type="entry name" value="Adenylosuccin_syn_GTP-bd"/>
</dbReference>
<feature type="binding site" description="in other chain" evidence="8">
    <location>
        <position position="129"/>
    </location>
    <ligand>
        <name>IMP</name>
        <dbReference type="ChEBI" id="CHEBI:58053"/>
        <note>ligand shared between dimeric partners</note>
    </ligand>
</feature>
<evidence type="ECO:0000256" key="8">
    <source>
        <dbReference type="HAMAP-Rule" id="MF_00011"/>
    </source>
</evidence>
<feature type="binding site" evidence="8">
    <location>
        <position position="13"/>
    </location>
    <ligand>
        <name>Mg(2+)</name>
        <dbReference type="ChEBI" id="CHEBI:18420"/>
    </ligand>
</feature>
<dbReference type="GO" id="GO:0046040">
    <property type="term" value="P:IMP metabolic process"/>
    <property type="evidence" value="ECO:0007669"/>
    <property type="project" value="TreeGrafter"/>
</dbReference>
<dbReference type="GO" id="GO:0004019">
    <property type="term" value="F:adenylosuccinate synthase activity"/>
    <property type="evidence" value="ECO:0007669"/>
    <property type="project" value="UniProtKB-UniRule"/>
</dbReference>
<dbReference type="Gene3D" id="1.10.300.10">
    <property type="entry name" value="Adenylosuccinate Synthetase, subunit A, domain 2"/>
    <property type="match status" value="1"/>
</dbReference>
<keyword evidence="7 8" id="KW-0342">GTP-binding</keyword>
<organism evidence="11 12">
    <name type="scientific">Candidatus Xianfuyuplasma coldseepsis</name>
    <dbReference type="NCBI Taxonomy" id="2782163"/>
    <lineage>
        <taxon>Bacteria</taxon>
        <taxon>Bacillati</taxon>
        <taxon>Mycoplasmatota</taxon>
        <taxon>Mollicutes</taxon>
        <taxon>Candidatus Izemoplasmatales</taxon>
        <taxon>Candidatus Izemoplasmataceae</taxon>
        <taxon>Candidatus Xianfuyuplasma</taxon>
    </lineage>
</organism>
<dbReference type="GO" id="GO:0005525">
    <property type="term" value="F:GTP binding"/>
    <property type="evidence" value="ECO:0007669"/>
    <property type="project" value="UniProtKB-UniRule"/>
</dbReference>
<dbReference type="AlphaFoldDB" id="A0A7L7KT44"/>
<feature type="binding site" description="in other chain" evidence="8">
    <location>
        <position position="223"/>
    </location>
    <ligand>
        <name>IMP</name>
        <dbReference type="ChEBI" id="CHEBI:58053"/>
        <note>ligand shared between dimeric partners</note>
    </ligand>
</feature>
<evidence type="ECO:0000313" key="12">
    <source>
        <dbReference type="Proteomes" id="UP000514720"/>
    </source>
</evidence>
<dbReference type="GO" id="GO:0005737">
    <property type="term" value="C:cytoplasm"/>
    <property type="evidence" value="ECO:0007669"/>
    <property type="project" value="UniProtKB-SubCell"/>
</dbReference>
<feature type="binding site" description="in other chain" evidence="8">
    <location>
        <position position="302"/>
    </location>
    <ligand>
        <name>IMP</name>
        <dbReference type="ChEBI" id="CHEBI:58053"/>
        <note>ligand shared between dimeric partners</note>
    </ligand>
</feature>
<dbReference type="CDD" id="cd03108">
    <property type="entry name" value="AdSS"/>
    <property type="match status" value="1"/>
</dbReference>
<dbReference type="RefSeq" id="WP_258878561.1">
    <property type="nucleotide sequence ID" value="NZ_CP048914.1"/>
</dbReference>
<keyword evidence="6 8" id="KW-0460">Magnesium</keyword>
<dbReference type="Pfam" id="PF00709">
    <property type="entry name" value="Adenylsucc_synt"/>
    <property type="match status" value="1"/>
</dbReference>
<evidence type="ECO:0000256" key="2">
    <source>
        <dbReference type="ARBA" id="ARBA00022598"/>
    </source>
</evidence>
<keyword evidence="8" id="KW-0963">Cytoplasm</keyword>
<protein>
    <recommendedName>
        <fullName evidence="8 10">Adenylosuccinate synthetase</fullName>
        <shortName evidence="8">AMPSase</shortName>
        <shortName evidence="8">AdSS</shortName>
        <ecNumber evidence="8 10">6.3.4.4</ecNumber>
    </recommendedName>
    <alternativeName>
        <fullName evidence="8">IMP--aspartate ligase</fullName>
    </alternativeName>
</protein>
<dbReference type="FunFam" id="1.10.300.10:FF:000001">
    <property type="entry name" value="Adenylosuccinate synthetase"/>
    <property type="match status" value="1"/>
</dbReference>
<evidence type="ECO:0000256" key="4">
    <source>
        <dbReference type="ARBA" id="ARBA00022741"/>
    </source>
</evidence>
<evidence type="ECO:0000256" key="5">
    <source>
        <dbReference type="ARBA" id="ARBA00022755"/>
    </source>
</evidence>
<sequence length="428" mass="47425">MKGVVVVGTQWGDEGKGKVTDFLAEQADVVVRFQGGNNAGHTIVFDGEKYALHLIPSGIFREDAINILANGMVINPKAALEELKMLQQGGITNFQLAISDRAHVVMPYHIEMDALLEDIKSPEKKVGTTKKGIGPTYTDKYSRMGIRVCDFVNKTVFYDKLKDHVAFYNTVFQAFGKESFDVQKIYEEYCDYAEALKPYVTDTGLLLNKAFEDNKKVLFEGAQGALLCIDHGTYPYVTSSSPTAASVPLNTGVSPQYITDVIGVTKAYSTRVGSGYFATEFDDDIAHQIREVGHEYGTTTGRPRRIGWLDTVVLRHTKRVSGLTGLSVMLLDVLTGIDTLHICTEYELDGQHIDYIPASIDDFSRCKPIYISVSGWKEDITKTTLFSDLPDNAQHYLNVISELVGVPIVMFSVGPDRTQTVVLEDIMK</sequence>
<dbReference type="NCBIfam" id="NF002223">
    <property type="entry name" value="PRK01117.1"/>
    <property type="match status" value="1"/>
</dbReference>
<comment type="similarity">
    <text evidence="8 10">Belongs to the adenylosuccinate synthetase family.</text>
</comment>
<dbReference type="NCBIfam" id="TIGR00184">
    <property type="entry name" value="purA"/>
    <property type="match status" value="1"/>
</dbReference>
<dbReference type="SUPFAM" id="SSF52540">
    <property type="entry name" value="P-loop containing nucleoside triphosphate hydrolases"/>
    <property type="match status" value="1"/>
</dbReference>
<evidence type="ECO:0000256" key="9">
    <source>
        <dbReference type="PROSITE-ProRule" id="PRU10134"/>
    </source>
</evidence>
<feature type="binding site" evidence="8">
    <location>
        <position position="143"/>
    </location>
    <ligand>
        <name>IMP</name>
        <dbReference type="ChEBI" id="CHEBI:58053"/>
        <note>ligand shared between dimeric partners</note>
    </ligand>
</feature>
<dbReference type="EC" id="6.3.4.4" evidence="8 10"/>
<feature type="binding site" evidence="8">
    <location>
        <begin position="40"/>
        <end position="42"/>
    </location>
    <ligand>
        <name>GTP</name>
        <dbReference type="ChEBI" id="CHEBI:37565"/>
    </ligand>
</feature>
<feature type="binding site" description="in other chain" evidence="8">
    <location>
        <begin position="13"/>
        <end position="16"/>
    </location>
    <ligand>
        <name>IMP</name>
        <dbReference type="ChEBI" id="CHEBI:58053"/>
        <note>ligand shared between dimeric partners</note>
    </ligand>
</feature>
<comment type="cofactor">
    <cofactor evidence="8">
        <name>Mg(2+)</name>
        <dbReference type="ChEBI" id="CHEBI:18420"/>
    </cofactor>
    <text evidence="8">Binds 1 Mg(2+) ion per subunit.</text>
</comment>
<dbReference type="PANTHER" id="PTHR11846:SF0">
    <property type="entry name" value="ADENYLOSUCCINATE SYNTHETASE"/>
    <property type="match status" value="1"/>
</dbReference>
<dbReference type="GO" id="GO:0000287">
    <property type="term" value="F:magnesium ion binding"/>
    <property type="evidence" value="ECO:0007669"/>
    <property type="project" value="UniProtKB-UniRule"/>
</dbReference>
<feature type="active site" evidence="9">
    <location>
        <position position="140"/>
    </location>
</feature>
<feature type="active site" description="Proton acceptor" evidence="8">
    <location>
        <position position="13"/>
    </location>
</feature>
<comment type="function">
    <text evidence="8">Plays an important role in the de novo pathway of purine nucleotide biosynthesis. Catalyzes the first committed step in the biosynthesis of AMP from IMP.</text>
</comment>
<feature type="binding site" description="in other chain" evidence="8">
    <location>
        <begin position="38"/>
        <end position="41"/>
    </location>
    <ligand>
        <name>IMP</name>
        <dbReference type="ChEBI" id="CHEBI:58053"/>
        <note>ligand shared between dimeric partners</note>
    </ligand>
</feature>
<dbReference type="InterPro" id="IPR042109">
    <property type="entry name" value="Adenylosuccinate_synth_dom1"/>
</dbReference>
<dbReference type="InterPro" id="IPR033128">
    <property type="entry name" value="Adenylosuccin_syn_Lys_AS"/>
</dbReference>
<evidence type="ECO:0000313" key="11">
    <source>
        <dbReference type="EMBL" id="QMS84938.1"/>
    </source>
</evidence>
<dbReference type="Gene3D" id="3.40.440.10">
    <property type="entry name" value="Adenylosuccinate Synthetase, subunit A, domain 1"/>
    <property type="match status" value="1"/>
</dbReference>
<dbReference type="GO" id="GO:0044208">
    <property type="term" value="P:'de novo' AMP biosynthetic process"/>
    <property type="evidence" value="ECO:0007669"/>
    <property type="project" value="UniProtKB-UniRule"/>
</dbReference>
<reference evidence="11 12" key="1">
    <citation type="submission" date="2020-02" db="EMBL/GenBank/DDBJ databases">
        <authorList>
            <person name="Zheng R.K."/>
            <person name="Sun C.M."/>
        </authorList>
    </citation>
    <scope>NUCLEOTIDE SEQUENCE [LARGE SCALE GENOMIC DNA]</scope>
    <source>
        <strain evidence="12">zrk13</strain>
    </source>
</reference>
<dbReference type="PROSITE" id="PS01266">
    <property type="entry name" value="ADENYLOSUCCIN_SYN_1"/>
    <property type="match status" value="1"/>
</dbReference>
<keyword evidence="12" id="KW-1185">Reference proteome</keyword>
<feature type="binding site" evidence="8">
    <location>
        <begin position="412"/>
        <end position="414"/>
    </location>
    <ligand>
        <name>GTP</name>
        <dbReference type="ChEBI" id="CHEBI:37565"/>
    </ligand>
</feature>
<evidence type="ECO:0000256" key="7">
    <source>
        <dbReference type="ARBA" id="ARBA00023134"/>
    </source>
</evidence>
<dbReference type="EMBL" id="CP048914">
    <property type="protein sequence ID" value="QMS84938.1"/>
    <property type="molecule type" value="Genomic_DNA"/>
</dbReference>
<feature type="binding site" evidence="8">
    <location>
        <position position="40"/>
    </location>
    <ligand>
        <name>Mg(2+)</name>
        <dbReference type="ChEBI" id="CHEBI:18420"/>
    </ligand>
</feature>
<dbReference type="InterPro" id="IPR027417">
    <property type="entry name" value="P-loop_NTPase"/>
</dbReference>
<feature type="binding site" evidence="8">
    <location>
        <begin position="298"/>
        <end position="304"/>
    </location>
    <ligand>
        <name>substrate</name>
    </ligand>
</feature>
<evidence type="ECO:0000256" key="3">
    <source>
        <dbReference type="ARBA" id="ARBA00022723"/>
    </source>
</evidence>
<dbReference type="PROSITE" id="PS00513">
    <property type="entry name" value="ADENYLOSUCCIN_SYN_2"/>
    <property type="match status" value="1"/>
</dbReference>
<feature type="binding site" evidence="8">
    <location>
        <begin position="330"/>
        <end position="332"/>
    </location>
    <ligand>
        <name>GTP</name>
        <dbReference type="ChEBI" id="CHEBI:37565"/>
    </ligand>
</feature>
<name>A0A7L7KT44_9MOLU</name>
<keyword evidence="3 8" id="KW-0479">Metal-binding</keyword>
<dbReference type="InterPro" id="IPR042110">
    <property type="entry name" value="Adenylosuccinate_synth_dom2"/>
</dbReference>
<gene>
    <name evidence="8" type="primary">purA</name>
    <name evidence="11" type="ORF">G4Z02_03935</name>
</gene>
<dbReference type="HAMAP" id="MF_00011">
    <property type="entry name" value="Adenylosucc_synth"/>
    <property type="match status" value="1"/>
</dbReference>
<evidence type="ECO:0000256" key="6">
    <source>
        <dbReference type="ARBA" id="ARBA00022842"/>
    </source>
</evidence>
<comment type="catalytic activity">
    <reaction evidence="8 10">
        <text>IMP + L-aspartate + GTP = N(6)-(1,2-dicarboxyethyl)-AMP + GDP + phosphate + 2 H(+)</text>
        <dbReference type="Rhea" id="RHEA:15753"/>
        <dbReference type="ChEBI" id="CHEBI:15378"/>
        <dbReference type="ChEBI" id="CHEBI:29991"/>
        <dbReference type="ChEBI" id="CHEBI:37565"/>
        <dbReference type="ChEBI" id="CHEBI:43474"/>
        <dbReference type="ChEBI" id="CHEBI:57567"/>
        <dbReference type="ChEBI" id="CHEBI:58053"/>
        <dbReference type="ChEBI" id="CHEBI:58189"/>
        <dbReference type="EC" id="6.3.4.4"/>
    </reaction>
</comment>
<comment type="subunit">
    <text evidence="1 8">Homodimer.</text>
</comment>
<dbReference type="FunFam" id="3.90.170.10:FF:000001">
    <property type="entry name" value="Adenylosuccinate synthetase"/>
    <property type="match status" value="1"/>
</dbReference>
<evidence type="ECO:0000256" key="10">
    <source>
        <dbReference type="RuleBase" id="RU000520"/>
    </source>
</evidence>